<proteinExistence type="predicted"/>
<keyword evidence="4" id="KW-1185">Reference proteome</keyword>
<feature type="compositionally biased region" description="Polar residues" evidence="1">
    <location>
        <begin position="489"/>
        <end position="498"/>
    </location>
</feature>
<evidence type="ECO:0000256" key="1">
    <source>
        <dbReference type="SAM" id="MobiDB-lite"/>
    </source>
</evidence>
<evidence type="ECO:0000313" key="3">
    <source>
        <dbReference type="EMBL" id="SPO31556.1"/>
    </source>
</evidence>
<feature type="compositionally biased region" description="Low complexity" evidence="1">
    <location>
        <begin position="512"/>
        <end position="550"/>
    </location>
</feature>
<evidence type="ECO:0000256" key="2">
    <source>
        <dbReference type="SAM" id="Phobius"/>
    </source>
</evidence>
<feature type="region of interest" description="Disordered" evidence="1">
    <location>
        <begin position="274"/>
        <end position="302"/>
    </location>
</feature>
<feature type="compositionally biased region" description="Polar residues" evidence="1">
    <location>
        <begin position="448"/>
        <end position="464"/>
    </location>
</feature>
<sequence>MNATWDAWSSVTPSYTASATQHASTSYAAATTQQAALYPTNHTSAYSSANVSVTPAYSASNMSSNSSPVTPDVVANPWNTSLLWSSGIIDNRDPRSNFWPTDAWRNTSVPDNLNTAPIGYYYSSSNAGDSVNFYFTGHGLSVLDFRGPTRGRYNVTIDGESSVIIDAYSQVDELAKASGSTLPPVIWTSDTFQEGTHSVVMSNLNNISDMNFWGVVINPNNYKAGTSFMPSKSTNTKLIIIASTVTAVVMVGIFLLVGSIVYYCKLVRPRRRAREQMDAERKETLLPSSSPATEISRRTPRGSISQLRLNTNFSSSQGDLGRVPSRVTATTNESQYWLRSETDLAQVSDTRQTSSRTPALFQEIRLGSPVDSATSSPIDLTPAAEIDFSSAMYTANMGEPLSPLSPSNHAYATAQMPTHRHAFWDGRSAPHEQAPPRQMASHHHSHSLNLHISTGIPSNANVSRSYAHHNRVASSPNANPFQDPVHPFTATNTTSLARTGSRRPLPTPPTATTPISPLTTLSPTSSSAPSQSRSNGSGSTSNTSVHPSSSTGWAYRVEQDACSIHLSEDGMFDDHTGETLLPPPYAPRDMGRHFV</sequence>
<dbReference type="AlphaFoldDB" id="A0A5C3EPA3"/>
<feature type="transmembrane region" description="Helical" evidence="2">
    <location>
        <begin position="238"/>
        <end position="264"/>
    </location>
</feature>
<reference evidence="3 4" key="1">
    <citation type="submission" date="2018-03" db="EMBL/GenBank/DDBJ databases">
        <authorList>
            <person name="Guldener U."/>
        </authorList>
    </citation>
    <scope>NUCLEOTIDE SEQUENCE [LARGE SCALE GENOMIC DNA]</scope>
    <source>
        <strain evidence="3 4">NBRC100155</strain>
    </source>
</reference>
<evidence type="ECO:0000313" key="4">
    <source>
        <dbReference type="Proteomes" id="UP000324022"/>
    </source>
</evidence>
<dbReference type="OrthoDB" id="2576334at2759"/>
<dbReference type="Gene3D" id="2.60.120.260">
    <property type="entry name" value="Galactose-binding domain-like"/>
    <property type="match status" value="1"/>
</dbReference>
<accession>A0A5C3EPA3</accession>
<keyword evidence="2" id="KW-0472">Membrane</keyword>
<organism evidence="3 4">
    <name type="scientific">Ustilago trichophora</name>
    <dbReference type="NCBI Taxonomy" id="86804"/>
    <lineage>
        <taxon>Eukaryota</taxon>
        <taxon>Fungi</taxon>
        <taxon>Dikarya</taxon>
        <taxon>Basidiomycota</taxon>
        <taxon>Ustilaginomycotina</taxon>
        <taxon>Ustilaginomycetes</taxon>
        <taxon>Ustilaginales</taxon>
        <taxon>Ustilaginaceae</taxon>
        <taxon>Ustilago</taxon>
    </lineage>
</organism>
<dbReference type="EMBL" id="OOIN01000039">
    <property type="protein sequence ID" value="SPO31556.1"/>
    <property type="molecule type" value="Genomic_DNA"/>
</dbReference>
<name>A0A5C3EPA3_9BASI</name>
<gene>
    <name evidence="3" type="ORF">UTRI_06433_B</name>
</gene>
<feature type="compositionally biased region" description="Basic and acidic residues" evidence="1">
    <location>
        <begin position="274"/>
        <end position="284"/>
    </location>
</feature>
<feature type="region of interest" description="Disordered" evidence="1">
    <location>
        <begin position="426"/>
        <end position="550"/>
    </location>
</feature>
<feature type="region of interest" description="Disordered" evidence="1">
    <location>
        <begin position="574"/>
        <end position="595"/>
    </location>
</feature>
<keyword evidence="2" id="KW-0812">Transmembrane</keyword>
<keyword evidence="2" id="KW-1133">Transmembrane helix</keyword>
<evidence type="ECO:0008006" key="5">
    <source>
        <dbReference type="Google" id="ProtNLM"/>
    </source>
</evidence>
<protein>
    <recommendedName>
        <fullName evidence="5">Transmembrane protein</fullName>
    </recommendedName>
</protein>
<dbReference type="Proteomes" id="UP000324022">
    <property type="component" value="Unassembled WGS sequence"/>
</dbReference>